<sequence length="291" mass="32252">MSEAAKPNVSKTIMDRLKALDDLPHFPDALVKLERTLATDETVQIGDLVQLIAQDPRLAAGLIGVVNSAKYTTGMPISDLSEAIVRIGIKDVRVMAHAINYKSSFKTKPPFSEKHFMKHAMLAAVVGQALGRALHVSPGEAFLCGLMRDIGIYLLAVESREKYLEVIKLTDYDIARLSHAENKVFGTYHALMSARLLQQWKFPKEIIMGVAFHHTPDKADDQYKAFAYLTFLAEQGAFRLGFENGIADLNDADREAPSEALLNALQYFGLELEAYDEVLHGALEEAEKMGM</sequence>
<dbReference type="Proteomes" id="UP000304864">
    <property type="component" value="Chromosome"/>
</dbReference>
<dbReference type="InterPro" id="IPR013976">
    <property type="entry name" value="HDOD"/>
</dbReference>
<dbReference type="Pfam" id="PF08668">
    <property type="entry name" value="HDOD"/>
    <property type="match status" value="1"/>
</dbReference>
<accession>A0A4V1HHX7</accession>
<dbReference type="InterPro" id="IPR052340">
    <property type="entry name" value="RNase_Y/CdgJ"/>
</dbReference>
<evidence type="ECO:0000313" key="3">
    <source>
        <dbReference type="Proteomes" id="UP000304864"/>
    </source>
</evidence>
<dbReference type="PROSITE" id="PS51833">
    <property type="entry name" value="HDOD"/>
    <property type="match status" value="1"/>
</dbReference>
<dbReference type="AlphaFoldDB" id="A0A4V1HHX7"/>
<reference evidence="2 3" key="1">
    <citation type="submission" date="2019-05" db="EMBL/GenBank/DDBJ databases">
        <title>Thiomicrorhabdus sediminis sp. nov, a novel sulfur-oxidizing bacterium isolated from coastal sediment.</title>
        <authorList>
            <person name="Liu X."/>
        </authorList>
    </citation>
    <scope>NUCLEOTIDE SEQUENCE [LARGE SCALE GENOMIC DNA]</scope>
    <source>
        <strain evidence="2 3">G1</strain>
    </source>
</reference>
<protein>
    <submittedName>
        <fullName evidence="2">HDOD domain-containing protein</fullName>
    </submittedName>
</protein>
<name>A0A4V1HHX7_9GAMM</name>
<gene>
    <name evidence="2" type="ORF">FE785_07915</name>
</gene>
<dbReference type="OrthoDB" id="9770715at2"/>
<dbReference type="KEGG" id="thig:FE785_07915"/>
<organism evidence="2 3">
    <name type="scientific">Thiomicrorhabdus sediminis</name>
    <dbReference type="NCBI Taxonomy" id="2580412"/>
    <lineage>
        <taxon>Bacteria</taxon>
        <taxon>Pseudomonadati</taxon>
        <taxon>Pseudomonadota</taxon>
        <taxon>Gammaproteobacteria</taxon>
        <taxon>Thiotrichales</taxon>
        <taxon>Piscirickettsiaceae</taxon>
        <taxon>Thiomicrorhabdus</taxon>
    </lineage>
</organism>
<dbReference type="Gene3D" id="1.10.3210.10">
    <property type="entry name" value="Hypothetical protein af1432"/>
    <property type="match status" value="1"/>
</dbReference>
<dbReference type="PANTHER" id="PTHR33525:SF5">
    <property type="entry name" value="TWO COMPONENT SIGNAL TRANSDUCTION SYSTEM RESPONSE REGULATOR"/>
    <property type="match status" value="1"/>
</dbReference>
<keyword evidence="3" id="KW-1185">Reference proteome</keyword>
<feature type="domain" description="HDOD" evidence="1">
    <location>
        <begin position="23"/>
        <end position="216"/>
    </location>
</feature>
<dbReference type="SUPFAM" id="SSF109604">
    <property type="entry name" value="HD-domain/PDEase-like"/>
    <property type="match status" value="1"/>
</dbReference>
<dbReference type="RefSeq" id="WP_138565237.1">
    <property type="nucleotide sequence ID" value="NZ_CP040602.1"/>
</dbReference>
<dbReference type="PANTHER" id="PTHR33525">
    <property type="match status" value="1"/>
</dbReference>
<evidence type="ECO:0000313" key="2">
    <source>
        <dbReference type="EMBL" id="QCU90563.1"/>
    </source>
</evidence>
<proteinExistence type="predicted"/>
<evidence type="ECO:0000259" key="1">
    <source>
        <dbReference type="PROSITE" id="PS51833"/>
    </source>
</evidence>
<dbReference type="EMBL" id="CP040602">
    <property type="protein sequence ID" value="QCU90563.1"/>
    <property type="molecule type" value="Genomic_DNA"/>
</dbReference>